<dbReference type="CDD" id="cd01949">
    <property type="entry name" value="GGDEF"/>
    <property type="match status" value="1"/>
</dbReference>
<dbReference type="OrthoDB" id="19824at2759"/>
<evidence type="ECO:0000256" key="2">
    <source>
        <dbReference type="SAM" id="MobiDB-lite"/>
    </source>
</evidence>
<protein>
    <submittedName>
        <fullName evidence="4">DgcE protein</fullName>
    </submittedName>
</protein>
<feature type="domain" description="GGDEF" evidence="3">
    <location>
        <begin position="125"/>
        <end position="254"/>
    </location>
</feature>
<dbReference type="Pfam" id="PF00990">
    <property type="entry name" value="GGDEF"/>
    <property type="match status" value="1"/>
</dbReference>
<dbReference type="Gene3D" id="3.30.70.270">
    <property type="match status" value="1"/>
</dbReference>
<dbReference type="Proteomes" id="UP000601435">
    <property type="component" value="Unassembled WGS sequence"/>
</dbReference>
<comment type="caution">
    <text evidence="4">The sequence shown here is derived from an EMBL/GenBank/DDBJ whole genome shotgun (WGS) entry which is preliminary data.</text>
</comment>
<feature type="coiled-coil region" evidence="1">
    <location>
        <begin position="67"/>
        <end position="94"/>
    </location>
</feature>
<evidence type="ECO:0000259" key="3">
    <source>
        <dbReference type="PROSITE" id="PS50887"/>
    </source>
</evidence>
<dbReference type="PANTHER" id="PTHR46663">
    <property type="entry name" value="DIGUANYLATE CYCLASE DGCT-RELATED"/>
    <property type="match status" value="1"/>
</dbReference>
<sequence>MKISNSTGPRGPARTGAASGVSGVRSSDAIGSTGAVGGTGRVGAPQDAASILGLSEAELTPKVRAALDQLIGEVARLREELDRAKRRVSHLEELADQDTLVPIANRRAFVRELTRLMAFAERYDAPGAVIYFDVNGMKQINDSFGHPAGDAALKHVAEILLRHTRSSDVVGRLGGDEFGVILAQIEEEMAVGKAQELTDAIISEPAVWNGHELEVGVAFGVYAFSGKEHVDEALSAADQRMYAHKRSKLATAGE</sequence>
<dbReference type="InterPro" id="IPR052163">
    <property type="entry name" value="DGC-Regulatory_Protein"/>
</dbReference>
<gene>
    <name evidence="4" type="primary">dgcE</name>
    <name evidence="4" type="ORF">SNEC2469_LOCUS14511</name>
</gene>
<reference evidence="4" key="1">
    <citation type="submission" date="2021-02" db="EMBL/GenBank/DDBJ databases">
        <authorList>
            <person name="Dougan E. K."/>
            <person name="Rhodes N."/>
            <person name="Thang M."/>
            <person name="Chan C."/>
        </authorList>
    </citation>
    <scope>NUCLEOTIDE SEQUENCE</scope>
</reference>
<dbReference type="AlphaFoldDB" id="A0A812SZ25"/>
<dbReference type="NCBIfam" id="TIGR00254">
    <property type="entry name" value="GGDEF"/>
    <property type="match status" value="1"/>
</dbReference>
<dbReference type="InterPro" id="IPR043128">
    <property type="entry name" value="Rev_trsase/Diguanyl_cyclase"/>
</dbReference>
<proteinExistence type="predicted"/>
<dbReference type="SUPFAM" id="SSF55073">
    <property type="entry name" value="Nucleotide cyclase"/>
    <property type="match status" value="1"/>
</dbReference>
<feature type="region of interest" description="Disordered" evidence="2">
    <location>
        <begin position="1"/>
        <end position="26"/>
    </location>
</feature>
<organism evidence="4 5">
    <name type="scientific">Symbiodinium necroappetens</name>
    <dbReference type="NCBI Taxonomy" id="1628268"/>
    <lineage>
        <taxon>Eukaryota</taxon>
        <taxon>Sar</taxon>
        <taxon>Alveolata</taxon>
        <taxon>Dinophyceae</taxon>
        <taxon>Suessiales</taxon>
        <taxon>Symbiodiniaceae</taxon>
        <taxon>Symbiodinium</taxon>
    </lineage>
</organism>
<accession>A0A812SZ25</accession>
<evidence type="ECO:0000256" key="1">
    <source>
        <dbReference type="SAM" id="Coils"/>
    </source>
</evidence>
<dbReference type="PANTHER" id="PTHR46663:SF2">
    <property type="entry name" value="GGDEF DOMAIN-CONTAINING PROTEIN"/>
    <property type="match status" value="1"/>
</dbReference>
<keyword evidence="5" id="KW-1185">Reference proteome</keyword>
<dbReference type="InterPro" id="IPR000160">
    <property type="entry name" value="GGDEF_dom"/>
</dbReference>
<dbReference type="InterPro" id="IPR029787">
    <property type="entry name" value="Nucleotide_cyclase"/>
</dbReference>
<evidence type="ECO:0000313" key="5">
    <source>
        <dbReference type="Proteomes" id="UP000601435"/>
    </source>
</evidence>
<dbReference type="SMART" id="SM00267">
    <property type="entry name" value="GGDEF"/>
    <property type="match status" value="1"/>
</dbReference>
<feature type="compositionally biased region" description="Low complexity" evidence="2">
    <location>
        <begin position="16"/>
        <end position="26"/>
    </location>
</feature>
<dbReference type="EMBL" id="CAJNJA010023258">
    <property type="protein sequence ID" value="CAE7508440.1"/>
    <property type="molecule type" value="Genomic_DNA"/>
</dbReference>
<dbReference type="PROSITE" id="PS50887">
    <property type="entry name" value="GGDEF"/>
    <property type="match status" value="1"/>
</dbReference>
<keyword evidence="1" id="KW-0175">Coiled coil</keyword>
<evidence type="ECO:0000313" key="4">
    <source>
        <dbReference type="EMBL" id="CAE7508440.1"/>
    </source>
</evidence>
<name>A0A812SZ25_9DINO</name>